<gene>
    <name evidence="6" type="primary">LOC107225533</name>
</gene>
<proteinExistence type="inferred from homology"/>
<dbReference type="AlphaFoldDB" id="A0A6J0C2L7"/>
<keyword evidence="4" id="KW-0812">Transmembrane</keyword>
<feature type="region of interest" description="Disordered" evidence="3">
    <location>
        <begin position="498"/>
        <end position="589"/>
    </location>
</feature>
<sequence>MNKKKKKRKRKDLPLRKIVTKRHEFLKLKSIAFEIPASRKFQRADISIDRLSNLEFVRDSIAGCDVVFVFTAAAAGTICHVWIMDNKITEIETPEVPKKENEVCKPVEQTKERKNMKEEKARKKDDKSVEQVLKALSSLDTAEEKLAAMCKKYSDIVDDNRKLQLALKQSEKKVVVVQREKEQFQSEHSKAILTRSRLESLCRELQRQNKAVKDESLLKIREEEEKRKEVSAKFQSTLSEITALMSQNNEKNTKLHEDNLEMTKKFKSVCEQYEIREQQVEKMQQQMKLEAQLAEAKLAKAKMEMAAEKEVLLKEKQQLLLNLTEYQVRIREHQATEVGLRGQISMYTDKYDEFQNALTKSNEVFGGFKDEMEKMSKKILKLEKETSSWKQRWENSHAALLEMAADKQQRDAELATTSRKLAQLQQLCRALQGERASLLAQLRGKDAANAGPEATDEAVNEESIKSIKQVDDISKDCQQLKENLVQLQGSLAEAIKKEEEEKLQKADEEEAQRQKSEPEERQEMVILNANVEHSTERKSEIKDEAQVKNIDENVAASNPMEVKSDEPKAENNETNGGSTISEEPPREINGENDSAIAVIDSVTDKNASIEKKVEQTVEVSCPALKDEDKSVESACPGTKKGKDGKKKKK</sequence>
<feature type="transmembrane region" description="Helical" evidence="4">
    <location>
        <begin position="60"/>
        <end position="83"/>
    </location>
</feature>
<keyword evidence="5" id="KW-1185">Reference proteome</keyword>
<feature type="compositionally biased region" description="Polar residues" evidence="3">
    <location>
        <begin position="572"/>
        <end position="581"/>
    </location>
</feature>
<name>A0A6J0C2L7_NEOLC</name>
<feature type="coiled-coil region" evidence="2">
    <location>
        <begin position="372"/>
        <end position="441"/>
    </location>
</feature>
<dbReference type="GeneID" id="107225533"/>
<dbReference type="InParanoid" id="A0A6J0C2L7"/>
<dbReference type="RefSeq" id="XP_015521526.2">
    <property type="nucleotide sequence ID" value="XM_015666040.2"/>
</dbReference>
<evidence type="ECO:0000313" key="5">
    <source>
        <dbReference type="Proteomes" id="UP000829291"/>
    </source>
</evidence>
<keyword evidence="4" id="KW-0472">Membrane</keyword>
<evidence type="ECO:0000256" key="4">
    <source>
        <dbReference type="SAM" id="Phobius"/>
    </source>
</evidence>
<keyword evidence="2" id="KW-0175">Coiled coil</keyword>
<feature type="compositionally biased region" description="Basic and acidic residues" evidence="3">
    <location>
        <begin position="533"/>
        <end position="551"/>
    </location>
</feature>
<dbReference type="Proteomes" id="UP000829291">
    <property type="component" value="Chromosome 7"/>
</dbReference>
<protein>
    <submittedName>
        <fullName evidence="6">Gamma-taxilin isoform X1</fullName>
    </submittedName>
</protein>
<organism evidence="6">
    <name type="scientific">Neodiprion lecontei</name>
    <name type="common">Redheaded pine sawfly</name>
    <dbReference type="NCBI Taxonomy" id="441921"/>
    <lineage>
        <taxon>Eukaryota</taxon>
        <taxon>Metazoa</taxon>
        <taxon>Ecdysozoa</taxon>
        <taxon>Arthropoda</taxon>
        <taxon>Hexapoda</taxon>
        <taxon>Insecta</taxon>
        <taxon>Pterygota</taxon>
        <taxon>Neoptera</taxon>
        <taxon>Endopterygota</taxon>
        <taxon>Hymenoptera</taxon>
        <taxon>Tenthredinoidea</taxon>
        <taxon>Diprionidae</taxon>
        <taxon>Diprioninae</taxon>
        <taxon>Neodiprion</taxon>
    </lineage>
</organism>
<evidence type="ECO:0000256" key="1">
    <source>
        <dbReference type="ARBA" id="ARBA00009550"/>
    </source>
</evidence>
<feature type="coiled-coil region" evidence="2">
    <location>
        <begin position="284"/>
        <end position="336"/>
    </location>
</feature>
<dbReference type="KEGG" id="nlo:107225533"/>
<feature type="coiled-coil region" evidence="2">
    <location>
        <begin position="160"/>
        <end position="240"/>
    </location>
</feature>
<feature type="compositionally biased region" description="Basic and acidic residues" evidence="3">
    <location>
        <begin position="498"/>
        <end position="523"/>
    </location>
</feature>
<dbReference type="PANTHER" id="PTHR16127:SF13">
    <property type="entry name" value="GH01188P"/>
    <property type="match status" value="1"/>
</dbReference>
<reference evidence="6" key="1">
    <citation type="submission" date="2025-08" db="UniProtKB">
        <authorList>
            <consortium name="RefSeq"/>
        </authorList>
    </citation>
    <scope>IDENTIFICATION</scope>
    <source>
        <tissue evidence="6">Thorax and Abdomen</tissue>
    </source>
</reference>
<comment type="similarity">
    <text evidence="1">Belongs to the taxilin family.</text>
</comment>
<evidence type="ECO:0000256" key="3">
    <source>
        <dbReference type="SAM" id="MobiDB-lite"/>
    </source>
</evidence>
<dbReference type="FunCoup" id="A0A6J0C2L7">
    <property type="interactions" value="841"/>
</dbReference>
<evidence type="ECO:0000256" key="2">
    <source>
        <dbReference type="SAM" id="Coils"/>
    </source>
</evidence>
<evidence type="ECO:0000313" key="6">
    <source>
        <dbReference type="RefSeq" id="XP_015521526.2"/>
    </source>
</evidence>
<dbReference type="PANTHER" id="PTHR16127">
    <property type="entry name" value="TAXILIN"/>
    <property type="match status" value="1"/>
</dbReference>
<dbReference type="Pfam" id="PF09728">
    <property type="entry name" value="Taxilin"/>
    <property type="match status" value="1"/>
</dbReference>
<feature type="region of interest" description="Disordered" evidence="3">
    <location>
        <begin position="619"/>
        <end position="649"/>
    </location>
</feature>
<dbReference type="GO" id="GO:0019905">
    <property type="term" value="F:syntaxin binding"/>
    <property type="evidence" value="ECO:0007669"/>
    <property type="project" value="InterPro"/>
</dbReference>
<dbReference type="InterPro" id="IPR026183">
    <property type="entry name" value="Taxilin_fam"/>
</dbReference>
<keyword evidence="4" id="KW-1133">Transmembrane helix</keyword>
<dbReference type="OrthoDB" id="425555at2759"/>
<feature type="compositionally biased region" description="Basic and acidic residues" evidence="3">
    <location>
        <begin position="562"/>
        <end position="571"/>
    </location>
</feature>
<accession>A0A6J0C2L7</accession>